<dbReference type="InterPro" id="IPR036890">
    <property type="entry name" value="HATPase_C_sf"/>
</dbReference>
<dbReference type="GO" id="GO:0016036">
    <property type="term" value="P:cellular response to phosphate starvation"/>
    <property type="evidence" value="ECO:0007669"/>
    <property type="project" value="TreeGrafter"/>
</dbReference>
<evidence type="ECO:0000256" key="4">
    <source>
        <dbReference type="ARBA" id="ARBA00012438"/>
    </source>
</evidence>
<dbReference type="RefSeq" id="WP_024331979.1">
    <property type="nucleotide sequence ID" value="NZ_JASOXK010000007.1"/>
</dbReference>
<dbReference type="GO" id="GO:0005509">
    <property type="term" value="F:calcium ion binding"/>
    <property type="evidence" value="ECO:0007669"/>
    <property type="project" value="UniProtKB-ARBA"/>
</dbReference>
<dbReference type="Proteomes" id="UP000235122">
    <property type="component" value="Unassembled WGS sequence"/>
</dbReference>
<evidence type="ECO:0000256" key="1">
    <source>
        <dbReference type="ARBA" id="ARBA00000085"/>
    </source>
</evidence>
<keyword evidence="6" id="KW-0808">Transferase</keyword>
<evidence type="ECO:0000313" key="13">
    <source>
        <dbReference type="Proteomes" id="UP000235122"/>
    </source>
</evidence>
<accession>A0A2I1IN17</accession>
<dbReference type="InterPro" id="IPR003661">
    <property type="entry name" value="HisK_dim/P_dom"/>
</dbReference>
<dbReference type="PANTHER" id="PTHR45453:SF1">
    <property type="entry name" value="PHOSPHATE REGULON SENSOR PROTEIN PHOR"/>
    <property type="match status" value="1"/>
</dbReference>
<evidence type="ECO:0000259" key="11">
    <source>
        <dbReference type="PROSITE" id="PS50109"/>
    </source>
</evidence>
<dbReference type="SMART" id="SM00388">
    <property type="entry name" value="HisKA"/>
    <property type="match status" value="1"/>
</dbReference>
<keyword evidence="7 12" id="KW-0418">Kinase</keyword>
<keyword evidence="8" id="KW-0902">Two-component regulatory system</keyword>
<reference evidence="12 13" key="1">
    <citation type="submission" date="2017-12" db="EMBL/GenBank/DDBJ databases">
        <title>Phylogenetic diversity of female urinary microbiome.</title>
        <authorList>
            <person name="Thomas-White K."/>
            <person name="Wolfe A.J."/>
        </authorList>
    </citation>
    <scope>NUCLEOTIDE SEQUENCE [LARGE SCALE GENOMIC DNA]</scope>
    <source>
        <strain evidence="12 13">UMB0402</strain>
    </source>
</reference>
<dbReference type="EMBL" id="PKKO01000003">
    <property type="protein sequence ID" value="PKY72520.1"/>
    <property type="molecule type" value="Genomic_DNA"/>
</dbReference>
<evidence type="ECO:0000256" key="9">
    <source>
        <dbReference type="ARBA" id="ARBA00023136"/>
    </source>
</evidence>
<dbReference type="InterPro" id="IPR050351">
    <property type="entry name" value="BphY/WalK/GraS-like"/>
</dbReference>
<dbReference type="InterPro" id="IPR004358">
    <property type="entry name" value="Sig_transdc_His_kin-like_C"/>
</dbReference>
<dbReference type="PANTHER" id="PTHR45453">
    <property type="entry name" value="PHOSPHATE REGULON SENSOR PROTEIN PHOR"/>
    <property type="match status" value="1"/>
</dbReference>
<gene>
    <name evidence="12" type="ORF">CYJ19_06680</name>
</gene>
<keyword evidence="5" id="KW-0597">Phosphoprotein</keyword>
<dbReference type="AlphaFoldDB" id="A0A2I1IN17"/>
<dbReference type="STRING" id="33007.HMPREF3198_00303"/>
<dbReference type="GO" id="GO:0000155">
    <property type="term" value="F:phosphorelay sensor kinase activity"/>
    <property type="evidence" value="ECO:0007669"/>
    <property type="project" value="InterPro"/>
</dbReference>
<evidence type="ECO:0000256" key="10">
    <source>
        <dbReference type="ARBA" id="ARBA00039401"/>
    </source>
</evidence>
<dbReference type="CDD" id="cd00075">
    <property type="entry name" value="HATPase"/>
    <property type="match status" value="1"/>
</dbReference>
<dbReference type="InterPro" id="IPR036097">
    <property type="entry name" value="HisK_dim/P_sf"/>
</dbReference>
<name>A0A2I1IN17_9ACTO</name>
<dbReference type="SUPFAM" id="SSF55874">
    <property type="entry name" value="ATPase domain of HSP90 chaperone/DNA topoisomerase II/histidine kinase"/>
    <property type="match status" value="1"/>
</dbReference>
<proteinExistence type="predicted"/>
<evidence type="ECO:0000256" key="2">
    <source>
        <dbReference type="ARBA" id="ARBA00001968"/>
    </source>
</evidence>
<dbReference type="SMART" id="SM00387">
    <property type="entry name" value="HATPase_c"/>
    <property type="match status" value="1"/>
</dbReference>
<evidence type="ECO:0000256" key="7">
    <source>
        <dbReference type="ARBA" id="ARBA00022777"/>
    </source>
</evidence>
<comment type="subcellular location">
    <subcellularLocation>
        <location evidence="3">Cell membrane</location>
    </subcellularLocation>
</comment>
<dbReference type="Gene3D" id="1.10.287.130">
    <property type="match status" value="1"/>
</dbReference>
<dbReference type="PROSITE" id="PS50109">
    <property type="entry name" value="HIS_KIN"/>
    <property type="match status" value="1"/>
</dbReference>
<dbReference type="FunFam" id="1.10.287.130:FF:000001">
    <property type="entry name" value="Two-component sensor histidine kinase"/>
    <property type="match status" value="1"/>
</dbReference>
<evidence type="ECO:0000256" key="6">
    <source>
        <dbReference type="ARBA" id="ARBA00022679"/>
    </source>
</evidence>
<organism evidence="12 13">
    <name type="scientific">Winkia neuii</name>
    <dbReference type="NCBI Taxonomy" id="33007"/>
    <lineage>
        <taxon>Bacteria</taxon>
        <taxon>Bacillati</taxon>
        <taxon>Actinomycetota</taxon>
        <taxon>Actinomycetes</taxon>
        <taxon>Actinomycetales</taxon>
        <taxon>Actinomycetaceae</taxon>
        <taxon>Winkia</taxon>
    </lineage>
</organism>
<dbReference type="GO" id="GO:0004721">
    <property type="term" value="F:phosphoprotein phosphatase activity"/>
    <property type="evidence" value="ECO:0007669"/>
    <property type="project" value="TreeGrafter"/>
</dbReference>
<dbReference type="Gene3D" id="3.30.565.10">
    <property type="entry name" value="Histidine kinase-like ATPase, C-terminal domain"/>
    <property type="match status" value="1"/>
</dbReference>
<keyword evidence="9" id="KW-0472">Membrane</keyword>
<protein>
    <recommendedName>
        <fullName evidence="10">Sensor-like histidine kinase SenX3</fullName>
        <ecNumber evidence="4">2.7.13.3</ecNumber>
    </recommendedName>
</protein>
<dbReference type="SUPFAM" id="SSF47384">
    <property type="entry name" value="Homodimeric domain of signal transducing histidine kinase"/>
    <property type="match status" value="1"/>
</dbReference>
<comment type="cofactor">
    <cofactor evidence="2">
        <name>a divalent metal cation</name>
        <dbReference type="ChEBI" id="CHEBI:60240"/>
    </cofactor>
</comment>
<evidence type="ECO:0000256" key="5">
    <source>
        <dbReference type="ARBA" id="ARBA00022553"/>
    </source>
</evidence>
<dbReference type="InterPro" id="IPR003594">
    <property type="entry name" value="HATPase_dom"/>
</dbReference>
<feature type="domain" description="Histidine kinase" evidence="11">
    <location>
        <begin position="156"/>
        <end position="372"/>
    </location>
</feature>
<dbReference type="GeneID" id="35866744"/>
<dbReference type="InterPro" id="IPR005467">
    <property type="entry name" value="His_kinase_dom"/>
</dbReference>
<dbReference type="PRINTS" id="PR00344">
    <property type="entry name" value="BCTRLSENSOR"/>
</dbReference>
<dbReference type="Pfam" id="PF00512">
    <property type="entry name" value="HisKA"/>
    <property type="match status" value="1"/>
</dbReference>
<evidence type="ECO:0000256" key="3">
    <source>
        <dbReference type="ARBA" id="ARBA00004236"/>
    </source>
</evidence>
<dbReference type="GO" id="GO:0005886">
    <property type="term" value="C:plasma membrane"/>
    <property type="evidence" value="ECO:0007669"/>
    <property type="project" value="UniProtKB-SubCell"/>
</dbReference>
<sequence>MSLGVTILAALLGLTVGVGSMVAYMVSEKSRQKPVEVERPVLSSDVLSVLAVIPGSAIVLDRQNRVVRAGASALAYGFIRNDKLVNEELLRDVSELRAQGRVSERTLTAERGGRPSTPLRLQIRVAPMAHGHVLILINDVSAAERVQDMRVDFTANVSHELKTPVGAIRLLTETIRENADDPKAVAHFSKNLEKETDRLVSLVRDIMDLSRISVEDPLSKGIAVTVDSVVREATDRCKILAENAGVTLKVGEPCYARVYGNRDQLVTAVRNLVDNAIRYSEPNTPVSVSAKVEDDLVRIAVVDRGIGIPASARNRIFERFYRVDKARSRQTGGTGLGLSIVKHIAAQHRGTVTCWSTEGAGSTFTLVLPEASELSGSQN</sequence>
<evidence type="ECO:0000256" key="8">
    <source>
        <dbReference type="ARBA" id="ARBA00023012"/>
    </source>
</evidence>
<keyword evidence="13" id="KW-1185">Reference proteome</keyword>
<comment type="catalytic activity">
    <reaction evidence="1">
        <text>ATP + protein L-histidine = ADP + protein N-phospho-L-histidine.</text>
        <dbReference type="EC" id="2.7.13.3"/>
    </reaction>
</comment>
<comment type="caution">
    <text evidence="12">The sequence shown here is derived from an EMBL/GenBank/DDBJ whole genome shotgun (WGS) entry which is preliminary data.</text>
</comment>
<dbReference type="FunFam" id="3.30.565.10:FF:000006">
    <property type="entry name" value="Sensor histidine kinase WalK"/>
    <property type="match status" value="1"/>
</dbReference>
<evidence type="ECO:0000313" key="12">
    <source>
        <dbReference type="EMBL" id="PKY72520.1"/>
    </source>
</evidence>
<dbReference type="Pfam" id="PF02518">
    <property type="entry name" value="HATPase_c"/>
    <property type="match status" value="1"/>
</dbReference>
<dbReference type="EC" id="2.7.13.3" evidence="4"/>
<dbReference type="CDD" id="cd00082">
    <property type="entry name" value="HisKA"/>
    <property type="match status" value="1"/>
</dbReference>